<keyword evidence="4" id="KW-1185">Reference proteome</keyword>
<dbReference type="InterPro" id="IPR052638">
    <property type="entry name" value="PiggyBac_TE-derived"/>
</dbReference>
<feature type="domain" description="PiggyBac transposable element-derived protein" evidence="2">
    <location>
        <begin position="236"/>
        <end position="463"/>
    </location>
</feature>
<accession>A0AAV8WQT0</accession>
<dbReference type="AlphaFoldDB" id="A0AAV8WQT0"/>
<dbReference type="PANTHER" id="PTHR47055">
    <property type="entry name" value="DDE_TNP_1_7 DOMAIN-CONTAINING PROTEIN"/>
    <property type="match status" value="1"/>
</dbReference>
<reference evidence="3" key="1">
    <citation type="journal article" date="2023" name="Insect Mol. Biol.">
        <title>Genome sequencing provides insights into the evolution of gene families encoding plant cell wall-degrading enzymes in longhorned beetles.</title>
        <authorList>
            <person name="Shin N.R."/>
            <person name="Okamura Y."/>
            <person name="Kirsch R."/>
            <person name="Pauchet Y."/>
        </authorList>
    </citation>
    <scope>NUCLEOTIDE SEQUENCE</scope>
    <source>
        <strain evidence="3">RBIC_L_NR</strain>
    </source>
</reference>
<evidence type="ECO:0000256" key="1">
    <source>
        <dbReference type="SAM" id="MobiDB-lite"/>
    </source>
</evidence>
<protein>
    <recommendedName>
        <fullName evidence="2">PiggyBac transposable element-derived protein domain-containing protein</fullName>
    </recommendedName>
</protein>
<evidence type="ECO:0000313" key="4">
    <source>
        <dbReference type="Proteomes" id="UP001162156"/>
    </source>
</evidence>
<proteinExistence type="predicted"/>
<dbReference type="GO" id="GO:0043565">
    <property type="term" value="F:sequence-specific DNA binding"/>
    <property type="evidence" value="ECO:0007669"/>
    <property type="project" value="TreeGrafter"/>
</dbReference>
<feature type="region of interest" description="Disordered" evidence="1">
    <location>
        <begin position="83"/>
        <end position="110"/>
    </location>
</feature>
<sequence>MIRWLSNEAPVSVHTRQADLKIGGGLTLEEALQMAYFDDLDVSKIYVEPPEPSQLTDEDSGEDDDNLSANQLRASAKLKIIEKQSREESSDREDNIEDNGNPTNSRNHENSVDYIDVAKVDYNDITWIDADLEYVPKPFPITDYEKFKRPTEMFELFFCQDVISLLVSESIKYSQFKNCPNFSGVGNEIRCLLAILILSSYNTLPGKIITGISAGTWVMNLVRMLCEETDLTLFFIQVKFLQYFVPEQDLNYEESMVKYFGRHSCKQFIRGEPIGFLLMNCLDLIIKIWIINTKSGYLVNFIPYQGSDPRISGDYQNVFGKAVAPFLTMLNELPDTNLRYFLYFNNLFTSMYLLSNLRALGYGVTETIRNNRVRKNCPLPSKANVHTLDKTNGILLVRWADNNIVSMASKTYGISPLGEVKRYSQAQKKNFQVPRPLAIGEYNSSMGGTELMNENISRSSSRISDDTRFDNLGHLLAANKDGKKKEEVLAIIAALL</sequence>
<dbReference type="PANTHER" id="PTHR47055:SF3">
    <property type="entry name" value="PHORBOL-ESTER_DAG-TYPE DOMAIN-CONTAINING PROTEIN"/>
    <property type="match status" value="1"/>
</dbReference>
<organism evidence="3 4">
    <name type="scientific">Rhamnusium bicolor</name>
    <dbReference type="NCBI Taxonomy" id="1586634"/>
    <lineage>
        <taxon>Eukaryota</taxon>
        <taxon>Metazoa</taxon>
        <taxon>Ecdysozoa</taxon>
        <taxon>Arthropoda</taxon>
        <taxon>Hexapoda</taxon>
        <taxon>Insecta</taxon>
        <taxon>Pterygota</taxon>
        <taxon>Neoptera</taxon>
        <taxon>Endopterygota</taxon>
        <taxon>Coleoptera</taxon>
        <taxon>Polyphaga</taxon>
        <taxon>Cucujiformia</taxon>
        <taxon>Chrysomeloidea</taxon>
        <taxon>Cerambycidae</taxon>
        <taxon>Lepturinae</taxon>
        <taxon>Rhagiini</taxon>
        <taxon>Rhamnusium</taxon>
    </lineage>
</organism>
<gene>
    <name evidence="3" type="ORF">NQ314_018783</name>
</gene>
<dbReference type="Proteomes" id="UP001162156">
    <property type="component" value="Unassembled WGS sequence"/>
</dbReference>
<dbReference type="Pfam" id="PF13843">
    <property type="entry name" value="DDE_Tnp_1_7"/>
    <property type="match status" value="1"/>
</dbReference>
<comment type="caution">
    <text evidence="3">The sequence shown here is derived from an EMBL/GenBank/DDBJ whole genome shotgun (WGS) entry which is preliminary data.</text>
</comment>
<dbReference type="InterPro" id="IPR029526">
    <property type="entry name" value="PGBD"/>
</dbReference>
<dbReference type="EMBL" id="JANEYF010005307">
    <property type="protein sequence ID" value="KAJ8928627.1"/>
    <property type="molecule type" value="Genomic_DNA"/>
</dbReference>
<feature type="compositionally biased region" description="Basic and acidic residues" evidence="1">
    <location>
        <begin position="83"/>
        <end position="93"/>
    </location>
</feature>
<evidence type="ECO:0000313" key="3">
    <source>
        <dbReference type="EMBL" id="KAJ8928627.1"/>
    </source>
</evidence>
<evidence type="ECO:0000259" key="2">
    <source>
        <dbReference type="Pfam" id="PF13843"/>
    </source>
</evidence>
<name>A0AAV8WQT0_9CUCU</name>